<dbReference type="GeneID" id="19120656"/>
<dbReference type="eggNOG" id="ENOG502SPYJ">
    <property type="taxonomic scope" value="Eukaryota"/>
</dbReference>
<evidence type="ECO:0000313" key="1">
    <source>
        <dbReference type="EMBL" id="EUC47263.1"/>
    </source>
</evidence>
<dbReference type="KEGG" id="bor:COCMIDRAFT_24881"/>
<dbReference type="OrthoDB" id="5429780at2759"/>
<dbReference type="EMBL" id="KI963955">
    <property type="protein sequence ID" value="EUC47263.1"/>
    <property type="molecule type" value="Genomic_DNA"/>
</dbReference>
<reference evidence="1 2" key="1">
    <citation type="journal article" date="2013" name="PLoS Genet.">
        <title>Comparative genome structure, secondary metabolite, and effector coding capacity across Cochliobolus pathogens.</title>
        <authorList>
            <person name="Condon B.J."/>
            <person name="Leng Y."/>
            <person name="Wu D."/>
            <person name="Bushley K.E."/>
            <person name="Ohm R.A."/>
            <person name="Otillar R."/>
            <person name="Martin J."/>
            <person name="Schackwitz W."/>
            <person name="Grimwood J."/>
            <person name="MohdZainudin N."/>
            <person name="Xue C."/>
            <person name="Wang R."/>
            <person name="Manning V.A."/>
            <person name="Dhillon B."/>
            <person name="Tu Z.J."/>
            <person name="Steffenson B.J."/>
            <person name="Salamov A."/>
            <person name="Sun H."/>
            <person name="Lowry S."/>
            <person name="LaButti K."/>
            <person name="Han J."/>
            <person name="Copeland A."/>
            <person name="Lindquist E."/>
            <person name="Barry K."/>
            <person name="Schmutz J."/>
            <person name="Baker S.E."/>
            <person name="Ciuffetti L.M."/>
            <person name="Grigoriev I.V."/>
            <person name="Zhong S."/>
            <person name="Turgeon B.G."/>
        </authorList>
    </citation>
    <scope>NUCLEOTIDE SEQUENCE [LARGE SCALE GENOMIC DNA]</scope>
    <source>
        <strain evidence="1 2">ATCC 44560</strain>
    </source>
</reference>
<keyword evidence="2" id="KW-1185">Reference proteome</keyword>
<organism evidence="1 2">
    <name type="scientific">Bipolaris oryzae ATCC 44560</name>
    <dbReference type="NCBI Taxonomy" id="930090"/>
    <lineage>
        <taxon>Eukaryota</taxon>
        <taxon>Fungi</taxon>
        <taxon>Dikarya</taxon>
        <taxon>Ascomycota</taxon>
        <taxon>Pezizomycotina</taxon>
        <taxon>Dothideomycetes</taxon>
        <taxon>Pleosporomycetidae</taxon>
        <taxon>Pleosporales</taxon>
        <taxon>Pleosporineae</taxon>
        <taxon>Pleosporaceae</taxon>
        <taxon>Bipolaris</taxon>
    </lineage>
</organism>
<dbReference type="HOGENOM" id="CLU_048902_0_0_1"/>
<proteinExistence type="predicted"/>
<dbReference type="Proteomes" id="UP000054032">
    <property type="component" value="Unassembled WGS sequence"/>
</dbReference>
<protein>
    <submittedName>
        <fullName evidence="1">Uncharacterized protein</fullName>
    </submittedName>
</protein>
<dbReference type="AlphaFoldDB" id="W6ZBS6"/>
<dbReference type="STRING" id="930090.W6ZBS6"/>
<name>W6ZBS6_COCMI</name>
<sequence>MDSHYTYEYMGLTPKAARSIYNDGKEIRDGLLRDYGEGFNSDFLECSLERYIVKRVNEICDDVLRDSDDDRNNWVEAMTAAGIKKELQDAIMDEKFEAIRGTQSLQAWLEEIFGNYFRTLEHLDERVLEQEQSSGPIPRGGANEDDVVASPPPGHRVLFKSIEFHKAQSVFSTEETDNGEMSQELNFVPLHSGYPTDFCCYTGLYFTDALWVAKTHALYLKRTCPPADIWLLELHVPIEHFEKLEVLELGFDDTFKKIVWYSRRGKLLPMNLLKIQSGFEILHGPCTTQQSKSYAKMKEWNEIMDKHLLTRTTTDKRGASKQEVAIQYMWISDIGVSELTDDCKGKAYLRKSLKGRSLKKNAFVKEKSVL</sequence>
<gene>
    <name evidence="1" type="ORF">COCMIDRAFT_24881</name>
</gene>
<evidence type="ECO:0000313" key="2">
    <source>
        <dbReference type="Proteomes" id="UP000054032"/>
    </source>
</evidence>
<accession>W6ZBS6</accession>
<dbReference type="RefSeq" id="XP_007686244.1">
    <property type="nucleotide sequence ID" value="XM_007688054.1"/>
</dbReference>